<proteinExistence type="inferred from homology"/>
<dbReference type="CDD" id="cd05233">
    <property type="entry name" value="SDR_c"/>
    <property type="match status" value="1"/>
</dbReference>
<dbReference type="PANTHER" id="PTHR42760">
    <property type="entry name" value="SHORT-CHAIN DEHYDROGENASES/REDUCTASES FAMILY MEMBER"/>
    <property type="match status" value="1"/>
</dbReference>
<organism evidence="3 4">
    <name type="scientific">Maioricimonas rarisocia</name>
    <dbReference type="NCBI Taxonomy" id="2528026"/>
    <lineage>
        <taxon>Bacteria</taxon>
        <taxon>Pseudomonadati</taxon>
        <taxon>Planctomycetota</taxon>
        <taxon>Planctomycetia</taxon>
        <taxon>Planctomycetales</taxon>
        <taxon>Planctomycetaceae</taxon>
        <taxon>Maioricimonas</taxon>
    </lineage>
</organism>
<gene>
    <name evidence="3" type="primary">fabG_1</name>
    <name evidence="3" type="ORF">Mal4_06690</name>
</gene>
<dbReference type="FunFam" id="3.40.50.720:FF:000084">
    <property type="entry name" value="Short-chain dehydrogenase reductase"/>
    <property type="match status" value="1"/>
</dbReference>
<dbReference type="InterPro" id="IPR020904">
    <property type="entry name" value="Sc_DH/Rdtase_CS"/>
</dbReference>
<dbReference type="SUPFAM" id="SSF51735">
    <property type="entry name" value="NAD(P)-binding Rossmann-fold domains"/>
    <property type="match status" value="1"/>
</dbReference>
<evidence type="ECO:0000313" key="4">
    <source>
        <dbReference type="Proteomes" id="UP000320496"/>
    </source>
</evidence>
<dbReference type="PROSITE" id="PS00061">
    <property type="entry name" value="ADH_SHORT"/>
    <property type="match status" value="1"/>
</dbReference>
<evidence type="ECO:0000256" key="1">
    <source>
        <dbReference type="ARBA" id="ARBA00006484"/>
    </source>
</evidence>
<dbReference type="Pfam" id="PF13561">
    <property type="entry name" value="adh_short_C2"/>
    <property type="match status" value="1"/>
</dbReference>
<keyword evidence="3" id="KW-0560">Oxidoreductase</keyword>
<dbReference type="OrthoDB" id="286404at2"/>
<dbReference type="PANTHER" id="PTHR42760:SF105">
    <property type="entry name" value="SORBITOL-6-PHOSPHATE 2-DEHYDROGENASE"/>
    <property type="match status" value="1"/>
</dbReference>
<feature type="domain" description="Ketoreductase" evidence="2">
    <location>
        <begin position="8"/>
        <end position="205"/>
    </location>
</feature>
<keyword evidence="4" id="KW-1185">Reference proteome</keyword>
<reference evidence="3 4" key="1">
    <citation type="submission" date="2019-02" db="EMBL/GenBank/DDBJ databases">
        <title>Deep-cultivation of Planctomycetes and their phenomic and genomic characterization uncovers novel biology.</title>
        <authorList>
            <person name="Wiegand S."/>
            <person name="Jogler M."/>
            <person name="Boedeker C."/>
            <person name="Pinto D."/>
            <person name="Vollmers J."/>
            <person name="Rivas-Marin E."/>
            <person name="Kohn T."/>
            <person name="Peeters S.H."/>
            <person name="Heuer A."/>
            <person name="Rast P."/>
            <person name="Oberbeckmann S."/>
            <person name="Bunk B."/>
            <person name="Jeske O."/>
            <person name="Meyerdierks A."/>
            <person name="Storesund J.E."/>
            <person name="Kallscheuer N."/>
            <person name="Luecker S."/>
            <person name="Lage O.M."/>
            <person name="Pohl T."/>
            <person name="Merkel B.J."/>
            <person name="Hornburger P."/>
            <person name="Mueller R.-W."/>
            <person name="Bruemmer F."/>
            <person name="Labrenz M."/>
            <person name="Spormann A.M."/>
            <person name="Op den Camp H."/>
            <person name="Overmann J."/>
            <person name="Amann R."/>
            <person name="Jetten M.S.M."/>
            <person name="Mascher T."/>
            <person name="Medema M.H."/>
            <person name="Devos D.P."/>
            <person name="Kaster A.-K."/>
            <person name="Ovreas L."/>
            <person name="Rohde M."/>
            <person name="Galperin M.Y."/>
            <person name="Jogler C."/>
        </authorList>
    </citation>
    <scope>NUCLEOTIDE SEQUENCE [LARGE SCALE GENOMIC DNA]</scope>
    <source>
        <strain evidence="3 4">Mal4</strain>
    </source>
</reference>
<dbReference type="KEGG" id="mri:Mal4_06690"/>
<dbReference type="Proteomes" id="UP000320496">
    <property type="component" value="Chromosome"/>
</dbReference>
<dbReference type="EC" id="1.1.1.100" evidence="3"/>
<dbReference type="InterPro" id="IPR036291">
    <property type="entry name" value="NAD(P)-bd_dom_sf"/>
</dbReference>
<dbReference type="EMBL" id="CP036275">
    <property type="protein sequence ID" value="QDU36383.1"/>
    <property type="molecule type" value="Genomic_DNA"/>
</dbReference>
<dbReference type="SMART" id="SM00822">
    <property type="entry name" value="PKS_KR"/>
    <property type="match status" value="1"/>
</dbReference>
<name>A0A517Z1N6_9PLAN</name>
<dbReference type="AlphaFoldDB" id="A0A517Z1N6"/>
<dbReference type="InterPro" id="IPR002347">
    <property type="entry name" value="SDR_fam"/>
</dbReference>
<dbReference type="Gene3D" id="3.40.50.720">
    <property type="entry name" value="NAD(P)-binding Rossmann-like Domain"/>
    <property type="match status" value="1"/>
</dbReference>
<protein>
    <submittedName>
        <fullName evidence="3">3-oxoacyl-[acyl-carrier-protein] reductase FabG</fullName>
        <ecNumber evidence="3">1.1.1.100</ecNumber>
    </submittedName>
</protein>
<dbReference type="InterPro" id="IPR057326">
    <property type="entry name" value="KR_dom"/>
</dbReference>
<sequence>MDLHLQSRTIVITGAASGIGRAVATAAADEGADLALLDQSPSIDQVASELAGQFPDQHIGAARVDVTDLPQLEQTRNRLLDDGRQIDHVVHCAAIGSGRFGMPFTNLAPADWNRVLEVNILGMVNVAHTFAPALQQQKQGSMQFLGSVAGQIGSPTDPPYSASKAAGINFAQCLARDLAPHGIRVNTICPGMVKTPLNRSVWQAWNERQEPSQQLSYDEWGQQKIRQLVPLGRWQTPEEVAATILFLLSPHAASITGQTINVDGGYVMHW</sequence>
<evidence type="ECO:0000313" key="3">
    <source>
        <dbReference type="EMBL" id="QDU36383.1"/>
    </source>
</evidence>
<evidence type="ECO:0000259" key="2">
    <source>
        <dbReference type="SMART" id="SM00822"/>
    </source>
</evidence>
<accession>A0A517Z1N6</accession>
<comment type="similarity">
    <text evidence="1">Belongs to the short-chain dehydrogenases/reductases (SDR) family.</text>
</comment>
<dbReference type="RefSeq" id="WP_145367050.1">
    <property type="nucleotide sequence ID" value="NZ_CP036275.1"/>
</dbReference>
<dbReference type="GO" id="GO:0004316">
    <property type="term" value="F:3-oxoacyl-[acyl-carrier-protein] reductase (NADPH) activity"/>
    <property type="evidence" value="ECO:0007669"/>
    <property type="project" value="UniProtKB-EC"/>
</dbReference>
<dbReference type="PRINTS" id="PR00081">
    <property type="entry name" value="GDHRDH"/>
</dbReference>